<reference evidence="1 2" key="1">
    <citation type="submission" date="2017-08" db="EMBL/GenBank/DDBJ databases">
        <title>WGS of Clinical strains of the CDC Group NO-1 linked to zoonotic infections in humans.</title>
        <authorList>
            <person name="Bernier A.-M."/>
            <person name="Bernard K."/>
        </authorList>
    </citation>
    <scope>NUCLEOTIDE SEQUENCE [LARGE SCALE GENOMIC DNA]</scope>
    <source>
        <strain evidence="1 2">NML79-0751</strain>
    </source>
</reference>
<dbReference type="AlphaFoldDB" id="A0A2A2APB6"/>
<comment type="caution">
    <text evidence="1">The sequence shown here is derived from an EMBL/GenBank/DDBJ whole genome shotgun (WGS) entry which is preliminary data.</text>
</comment>
<dbReference type="Proteomes" id="UP000218644">
    <property type="component" value="Unassembled WGS sequence"/>
</dbReference>
<name>A0A2A2APB6_9BURK</name>
<evidence type="ECO:0000313" key="1">
    <source>
        <dbReference type="EMBL" id="PAT39607.1"/>
    </source>
</evidence>
<gene>
    <name evidence="1" type="ORF">CK623_09630</name>
</gene>
<protein>
    <submittedName>
        <fullName evidence="1">Uncharacterized protein</fullName>
    </submittedName>
</protein>
<sequence>MAVNQVLPPGVAVGDVVLLKKIPDWLLSDASLEEFFRFMHYIGHKSLITDIDPYGYYWLGFGSTRQGPDGAIYTGDSFCVTGDCIQKCADREAIPAWLFLGPGFS</sequence>
<organism evidence="1 2">
    <name type="scientific">Vandammella animalimorsus</name>
    <dbReference type="NCBI Taxonomy" id="2029117"/>
    <lineage>
        <taxon>Bacteria</taxon>
        <taxon>Pseudomonadati</taxon>
        <taxon>Pseudomonadota</taxon>
        <taxon>Betaproteobacteria</taxon>
        <taxon>Burkholderiales</taxon>
        <taxon>Comamonadaceae</taxon>
        <taxon>Vandammella</taxon>
    </lineage>
</organism>
<dbReference type="RefSeq" id="WP_095557283.1">
    <property type="nucleotide sequence ID" value="NZ_NSJD01000015.1"/>
</dbReference>
<accession>A0A2A2APB6</accession>
<proteinExistence type="predicted"/>
<evidence type="ECO:0000313" key="2">
    <source>
        <dbReference type="Proteomes" id="UP000218644"/>
    </source>
</evidence>
<dbReference type="EMBL" id="NSJD01000015">
    <property type="protein sequence ID" value="PAT39607.1"/>
    <property type="molecule type" value="Genomic_DNA"/>
</dbReference>